<evidence type="ECO:0000256" key="2">
    <source>
        <dbReference type="SAM" id="Phobius"/>
    </source>
</evidence>
<feature type="signal peptide" evidence="3">
    <location>
        <begin position="1"/>
        <end position="20"/>
    </location>
</feature>
<gene>
    <name evidence="4" type="ORF">QBC42DRAFT_252587</name>
</gene>
<evidence type="ECO:0000313" key="4">
    <source>
        <dbReference type="EMBL" id="KAK4461309.1"/>
    </source>
</evidence>
<dbReference type="Proteomes" id="UP001321749">
    <property type="component" value="Unassembled WGS sequence"/>
</dbReference>
<reference evidence="4" key="2">
    <citation type="submission" date="2023-06" db="EMBL/GenBank/DDBJ databases">
        <authorList>
            <consortium name="Lawrence Berkeley National Laboratory"/>
            <person name="Mondo S.J."/>
            <person name="Hensen N."/>
            <person name="Bonometti L."/>
            <person name="Westerberg I."/>
            <person name="Brannstrom I.O."/>
            <person name="Guillou S."/>
            <person name="Cros-Aarteil S."/>
            <person name="Calhoun S."/>
            <person name="Haridas S."/>
            <person name="Kuo A."/>
            <person name="Pangilinan J."/>
            <person name="Riley R."/>
            <person name="Labutti K."/>
            <person name="Andreopoulos B."/>
            <person name="Lipzen A."/>
            <person name="Chen C."/>
            <person name="Yanf M."/>
            <person name="Daum C."/>
            <person name="Ng V."/>
            <person name="Clum A."/>
            <person name="Steindorff A."/>
            <person name="Ohm R."/>
            <person name="Martin F."/>
            <person name="Silar P."/>
            <person name="Natvig D."/>
            <person name="Lalanne C."/>
            <person name="Gautier V."/>
            <person name="Ament-Velasquez S.L."/>
            <person name="Kruys A."/>
            <person name="Hutchinson M.I."/>
            <person name="Powell A.J."/>
            <person name="Barry K."/>
            <person name="Miller A.N."/>
            <person name="Grigoriev I.V."/>
            <person name="Debuchy R."/>
            <person name="Gladieux P."/>
            <person name="Thoren M.H."/>
            <person name="Johannesson H."/>
        </authorList>
    </citation>
    <scope>NUCLEOTIDE SEQUENCE</scope>
    <source>
        <strain evidence="4">PSN324</strain>
    </source>
</reference>
<protein>
    <submittedName>
        <fullName evidence="4">Uncharacterized protein</fullName>
    </submittedName>
</protein>
<proteinExistence type="predicted"/>
<feature type="transmembrane region" description="Helical" evidence="2">
    <location>
        <begin position="237"/>
        <end position="258"/>
    </location>
</feature>
<feature type="region of interest" description="Disordered" evidence="1">
    <location>
        <begin position="178"/>
        <end position="232"/>
    </location>
</feature>
<feature type="chain" id="PRO_5043530068" evidence="3">
    <location>
        <begin position="21"/>
        <end position="259"/>
    </location>
</feature>
<keyword evidence="5" id="KW-1185">Reference proteome</keyword>
<feature type="compositionally biased region" description="Low complexity" evidence="1">
    <location>
        <begin position="200"/>
        <end position="231"/>
    </location>
</feature>
<accession>A0AAV9HMN7</accession>
<evidence type="ECO:0000256" key="3">
    <source>
        <dbReference type="SAM" id="SignalP"/>
    </source>
</evidence>
<sequence>MDGKTLLVAAMMGAAGLASAESTSTAKVWYPDDGYPLTQVYASVIGANPTATTYSVDCGMNGGSEPTKGQGCRDMPFATYTVGPSTAELWLSRTTSPDFTRGHACDIIDSATADCAFILGGREAEMGAKTGSWRDEPGESTTGVEFTEHYIPLIITAGLEKLSGGGAKASQTGVSSEAAVTTGSANSAQKTDEASGGDKTGQAGATRSTASAAGAQETGSAGDASTSGADSVARRGGGAAVAVMAVMMGVAVAANAAFL</sequence>
<keyword evidence="2" id="KW-0472">Membrane</keyword>
<name>A0AAV9HMN7_9PEZI</name>
<reference evidence="4" key="1">
    <citation type="journal article" date="2023" name="Mol. Phylogenet. Evol.">
        <title>Genome-scale phylogeny and comparative genomics of the fungal order Sordariales.</title>
        <authorList>
            <person name="Hensen N."/>
            <person name="Bonometti L."/>
            <person name="Westerberg I."/>
            <person name="Brannstrom I.O."/>
            <person name="Guillou S."/>
            <person name="Cros-Aarteil S."/>
            <person name="Calhoun S."/>
            <person name="Haridas S."/>
            <person name="Kuo A."/>
            <person name="Mondo S."/>
            <person name="Pangilinan J."/>
            <person name="Riley R."/>
            <person name="LaButti K."/>
            <person name="Andreopoulos B."/>
            <person name="Lipzen A."/>
            <person name="Chen C."/>
            <person name="Yan M."/>
            <person name="Daum C."/>
            <person name="Ng V."/>
            <person name="Clum A."/>
            <person name="Steindorff A."/>
            <person name="Ohm R.A."/>
            <person name="Martin F."/>
            <person name="Silar P."/>
            <person name="Natvig D.O."/>
            <person name="Lalanne C."/>
            <person name="Gautier V."/>
            <person name="Ament-Velasquez S.L."/>
            <person name="Kruys A."/>
            <person name="Hutchinson M.I."/>
            <person name="Powell A.J."/>
            <person name="Barry K."/>
            <person name="Miller A.N."/>
            <person name="Grigoriev I.V."/>
            <person name="Debuchy R."/>
            <person name="Gladieux P."/>
            <person name="Hiltunen Thoren M."/>
            <person name="Johannesson H."/>
        </authorList>
    </citation>
    <scope>NUCLEOTIDE SEQUENCE</scope>
    <source>
        <strain evidence="4">PSN324</strain>
    </source>
</reference>
<evidence type="ECO:0000256" key="1">
    <source>
        <dbReference type="SAM" id="MobiDB-lite"/>
    </source>
</evidence>
<keyword evidence="2" id="KW-1133">Transmembrane helix</keyword>
<organism evidence="4 5">
    <name type="scientific">Cladorrhinum samala</name>
    <dbReference type="NCBI Taxonomy" id="585594"/>
    <lineage>
        <taxon>Eukaryota</taxon>
        <taxon>Fungi</taxon>
        <taxon>Dikarya</taxon>
        <taxon>Ascomycota</taxon>
        <taxon>Pezizomycotina</taxon>
        <taxon>Sordariomycetes</taxon>
        <taxon>Sordariomycetidae</taxon>
        <taxon>Sordariales</taxon>
        <taxon>Podosporaceae</taxon>
        <taxon>Cladorrhinum</taxon>
    </lineage>
</organism>
<dbReference type="AlphaFoldDB" id="A0AAV9HMN7"/>
<keyword evidence="2" id="KW-0812">Transmembrane</keyword>
<keyword evidence="3" id="KW-0732">Signal</keyword>
<evidence type="ECO:0000313" key="5">
    <source>
        <dbReference type="Proteomes" id="UP001321749"/>
    </source>
</evidence>
<dbReference type="EMBL" id="MU864993">
    <property type="protein sequence ID" value="KAK4461309.1"/>
    <property type="molecule type" value="Genomic_DNA"/>
</dbReference>
<comment type="caution">
    <text evidence="4">The sequence shown here is derived from an EMBL/GenBank/DDBJ whole genome shotgun (WGS) entry which is preliminary data.</text>
</comment>
<feature type="compositionally biased region" description="Polar residues" evidence="1">
    <location>
        <begin position="178"/>
        <end position="189"/>
    </location>
</feature>